<dbReference type="EMBL" id="CAKOFQ010006908">
    <property type="protein sequence ID" value="CAH1981411.1"/>
    <property type="molecule type" value="Genomic_DNA"/>
</dbReference>
<proteinExistence type="predicted"/>
<dbReference type="AlphaFoldDB" id="A0A9P0PD50"/>
<name>A0A9P0PD50_ACAOB</name>
<evidence type="ECO:0000313" key="1">
    <source>
        <dbReference type="EMBL" id="CAH1981411.1"/>
    </source>
</evidence>
<protein>
    <submittedName>
        <fullName evidence="1">Uncharacterized protein</fullName>
    </submittedName>
</protein>
<gene>
    <name evidence="1" type="ORF">ACAOBT_LOCUS14466</name>
</gene>
<comment type="caution">
    <text evidence="1">The sequence shown here is derived from an EMBL/GenBank/DDBJ whole genome shotgun (WGS) entry which is preliminary data.</text>
</comment>
<evidence type="ECO:0000313" key="2">
    <source>
        <dbReference type="Proteomes" id="UP001152888"/>
    </source>
</evidence>
<keyword evidence="2" id="KW-1185">Reference proteome</keyword>
<dbReference type="Proteomes" id="UP001152888">
    <property type="component" value="Unassembled WGS sequence"/>
</dbReference>
<organism evidence="1 2">
    <name type="scientific">Acanthoscelides obtectus</name>
    <name type="common">Bean weevil</name>
    <name type="synonym">Bruchus obtectus</name>
    <dbReference type="NCBI Taxonomy" id="200917"/>
    <lineage>
        <taxon>Eukaryota</taxon>
        <taxon>Metazoa</taxon>
        <taxon>Ecdysozoa</taxon>
        <taxon>Arthropoda</taxon>
        <taxon>Hexapoda</taxon>
        <taxon>Insecta</taxon>
        <taxon>Pterygota</taxon>
        <taxon>Neoptera</taxon>
        <taxon>Endopterygota</taxon>
        <taxon>Coleoptera</taxon>
        <taxon>Polyphaga</taxon>
        <taxon>Cucujiformia</taxon>
        <taxon>Chrysomeloidea</taxon>
        <taxon>Chrysomelidae</taxon>
        <taxon>Bruchinae</taxon>
        <taxon>Bruchini</taxon>
        <taxon>Acanthoscelides</taxon>
    </lineage>
</organism>
<sequence length="45" mass="5475">MNNWLQNYENTWITNYKNTWITSYKIANTTNMVYMPTQHVGTYKP</sequence>
<accession>A0A9P0PD50</accession>
<reference evidence="1" key="1">
    <citation type="submission" date="2022-03" db="EMBL/GenBank/DDBJ databases">
        <authorList>
            <person name="Sayadi A."/>
        </authorList>
    </citation>
    <scope>NUCLEOTIDE SEQUENCE</scope>
</reference>